<dbReference type="AlphaFoldDB" id="A0A2T5PEQ7"/>
<keyword evidence="4 6" id="KW-1133">Transmembrane helix</keyword>
<evidence type="ECO:0000256" key="4">
    <source>
        <dbReference type="ARBA" id="ARBA00022989"/>
    </source>
</evidence>
<evidence type="ECO:0000256" key="1">
    <source>
        <dbReference type="ARBA" id="ARBA00004651"/>
    </source>
</evidence>
<sequence length="204" mass="21700">MWQSYINGLGLGAGLIMAIGAQNLFVLTQGLRREHPLTAALVCVVCDCLLICAGVFGLARLLASEPLLLELARWGGALFLIGYAARALYRAWRPGSLEQTDGKALRSRRTVLLTTLAVTLLNPHVYLDTVVLLGSLGSAQTLPAAFAGGAMSASLLWFLCLALGAARLAPWLAQPRIWRAIDLLVALMLLAIASQLILTPTATP</sequence>
<feature type="transmembrane region" description="Helical" evidence="6">
    <location>
        <begin position="39"/>
        <end position="59"/>
    </location>
</feature>
<feature type="transmembrane region" description="Helical" evidence="6">
    <location>
        <begin position="6"/>
        <end position="27"/>
    </location>
</feature>
<dbReference type="PANTHER" id="PTHR30086">
    <property type="entry name" value="ARGININE EXPORTER PROTEIN ARGO"/>
    <property type="match status" value="1"/>
</dbReference>
<protein>
    <submittedName>
        <fullName evidence="7">Lysine transporter LysE</fullName>
    </submittedName>
</protein>
<keyword evidence="5 6" id="KW-0472">Membrane</keyword>
<dbReference type="OrthoDB" id="5638726at2"/>
<dbReference type="Proteomes" id="UP000244064">
    <property type="component" value="Unassembled WGS sequence"/>
</dbReference>
<comment type="caution">
    <text evidence="7">The sequence shown here is derived from an EMBL/GenBank/DDBJ whole genome shotgun (WGS) entry which is preliminary data.</text>
</comment>
<evidence type="ECO:0000313" key="7">
    <source>
        <dbReference type="EMBL" id="PTU76208.1"/>
    </source>
</evidence>
<gene>
    <name evidence="7" type="ORF">DBO85_00775</name>
</gene>
<evidence type="ECO:0000256" key="6">
    <source>
        <dbReference type="SAM" id="Phobius"/>
    </source>
</evidence>
<dbReference type="GO" id="GO:0005886">
    <property type="term" value="C:plasma membrane"/>
    <property type="evidence" value="ECO:0007669"/>
    <property type="project" value="UniProtKB-SubCell"/>
</dbReference>
<organism evidence="7 8">
    <name type="scientific">Pseudomonas mangrovi</name>
    <dbReference type="NCBI Taxonomy" id="2161748"/>
    <lineage>
        <taxon>Bacteria</taxon>
        <taxon>Pseudomonadati</taxon>
        <taxon>Pseudomonadota</taxon>
        <taxon>Gammaproteobacteria</taxon>
        <taxon>Pseudomonadales</taxon>
        <taxon>Pseudomonadaceae</taxon>
        <taxon>Pseudomonas</taxon>
    </lineage>
</organism>
<feature type="transmembrane region" description="Helical" evidence="6">
    <location>
        <begin position="110"/>
        <end position="133"/>
    </location>
</feature>
<feature type="transmembrane region" description="Helical" evidence="6">
    <location>
        <begin position="71"/>
        <end position="89"/>
    </location>
</feature>
<evidence type="ECO:0000256" key="2">
    <source>
        <dbReference type="ARBA" id="ARBA00022475"/>
    </source>
</evidence>
<dbReference type="InterPro" id="IPR001123">
    <property type="entry name" value="LeuE-type"/>
</dbReference>
<name>A0A2T5PEQ7_9PSED</name>
<dbReference type="GO" id="GO:0015171">
    <property type="term" value="F:amino acid transmembrane transporter activity"/>
    <property type="evidence" value="ECO:0007669"/>
    <property type="project" value="TreeGrafter"/>
</dbReference>
<feature type="transmembrane region" description="Helical" evidence="6">
    <location>
        <begin position="145"/>
        <end position="165"/>
    </location>
</feature>
<keyword evidence="8" id="KW-1185">Reference proteome</keyword>
<dbReference type="Pfam" id="PF01810">
    <property type="entry name" value="LysE"/>
    <property type="match status" value="1"/>
</dbReference>
<proteinExistence type="predicted"/>
<reference evidence="7 8" key="1">
    <citation type="submission" date="2018-04" db="EMBL/GenBank/DDBJ databases">
        <title>Pseudomonas sp. nov., isolated from mangrove soil.</title>
        <authorList>
            <person name="Chen C."/>
        </authorList>
    </citation>
    <scope>NUCLEOTIDE SEQUENCE [LARGE SCALE GENOMIC DNA]</scope>
    <source>
        <strain evidence="7 8">TC-11</strain>
    </source>
</reference>
<dbReference type="RefSeq" id="WP_108104317.1">
    <property type="nucleotide sequence ID" value="NZ_QASN01000002.1"/>
</dbReference>
<keyword evidence="3 6" id="KW-0812">Transmembrane</keyword>
<keyword evidence="2" id="KW-1003">Cell membrane</keyword>
<comment type="subcellular location">
    <subcellularLocation>
        <location evidence="1">Cell membrane</location>
        <topology evidence="1">Multi-pass membrane protein</topology>
    </subcellularLocation>
</comment>
<feature type="transmembrane region" description="Helical" evidence="6">
    <location>
        <begin position="177"/>
        <end position="198"/>
    </location>
</feature>
<evidence type="ECO:0000256" key="5">
    <source>
        <dbReference type="ARBA" id="ARBA00023136"/>
    </source>
</evidence>
<dbReference type="PANTHER" id="PTHR30086:SF20">
    <property type="entry name" value="ARGININE EXPORTER PROTEIN ARGO-RELATED"/>
    <property type="match status" value="1"/>
</dbReference>
<evidence type="ECO:0000313" key="8">
    <source>
        <dbReference type="Proteomes" id="UP000244064"/>
    </source>
</evidence>
<evidence type="ECO:0000256" key="3">
    <source>
        <dbReference type="ARBA" id="ARBA00022692"/>
    </source>
</evidence>
<accession>A0A2T5PEQ7</accession>
<dbReference type="EMBL" id="QASN01000002">
    <property type="protein sequence ID" value="PTU76208.1"/>
    <property type="molecule type" value="Genomic_DNA"/>
</dbReference>